<sequence length="277" mass="29792">MNAPSLSARLAVCSWSLQPASPQELIAAVRATGLNRVQLDLDPLRESPDVWASTQALLEEAGIEVVSGMFRTVGEDYTTMETIRVTGGVAPDATWEPNKANIAATVPIAKQLGMRLVTFHAGFLPHDETDPAFVTLAQRLRDIADMFAAHGIGVGLETGQETAPALRDLLKILDRPTLSVNFDPANMVLYDKGDPIDALRTLGPWIGQVHIKDGIRTKVPGEWGEEVVVGSGDVDWTAFFAALHEVGFTGDLCVEREAGTTRVADIAAARELVEAIQ</sequence>
<keyword evidence="3" id="KW-1185">Reference proteome</keyword>
<dbReference type="InterPro" id="IPR050312">
    <property type="entry name" value="IolE/XylAMocC-like"/>
</dbReference>
<dbReference type="EC" id="4.2.1.118" evidence="2"/>
<dbReference type="STRING" id="1855912.LuPra_06058"/>
<name>A0A143PX05_LUTPR</name>
<reference evidence="2 3" key="1">
    <citation type="journal article" date="2016" name="Genome Announc.">
        <title>First Complete Genome Sequence of a Subdivision 6 Acidobacterium Strain.</title>
        <authorList>
            <person name="Huang S."/>
            <person name="Vieira S."/>
            <person name="Bunk B."/>
            <person name="Riedel T."/>
            <person name="Sproer C."/>
            <person name="Overmann J."/>
        </authorList>
    </citation>
    <scope>NUCLEOTIDE SEQUENCE [LARGE SCALE GENOMIC DNA]</scope>
    <source>
        <strain evidence="3">DSM 100886 HEG_-6_39</strain>
    </source>
</reference>
<dbReference type="GO" id="GO:0046565">
    <property type="term" value="F:3-dehydroshikimate dehydratase activity"/>
    <property type="evidence" value="ECO:0007669"/>
    <property type="project" value="UniProtKB-EC"/>
</dbReference>
<dbReference type="KEGG" id="abac:LuPra_06058"/>
<dbReference type="Pfam" id="PF01261">
    <property type="entry name" value="AP_endonuc_2"/>
    <property type="match status" value="1"/>
</dbReference>
<proteinExistence type="predicted"/>
<feature type="domain" description="Xylose isomerase-like TIM barrel" evidence="1">
    <location>
        <begin position="27"/>
        <end position="269"/>
    </location>
</feature>
<dbReference type="Gene3D" id="3.20.20.150">
    <property type="entry name" value="Divalent-metal-dependent TIM barrel enzymes"/>
    <property type="match status" value="1"/>
</dbReference>
<reference evidence="3" key="2">
    <citation type="submission" date="2016-04" db="EMBL/GenBank/DDBJ databases">
        <title>First Complete Genome Sequence of a Subdivision 6 Acidobacterium.</title>
        <authorList>
            <person name="Huang S."/>
            <person name="Vieira S."/>
            <person name="Bunk B."/>
            <person name="Riedel T."/>
            <person name="Sproeer C."/>
            <person name="Overmann J."/>
        </authorList>
    </citation>
    <scope>NUCLEOTIDE SEQUENCE [LARGE SCALE GENOMIC DNA]</scope>
    <source>
        <strain evidence="3">DSM 100886 HEG_-6_39</strain>
    </source>
</reference>
<evidence type="ECO:0000313" key="3">
    <source>
        <dbReference type="Proteomes" id="UP000076079"/>
    </source>
</evidence>
<dbReference type="PANTHER" id="PTHR12110">
    <property type="entry name" value="HYDROXYPYRUVATE ISOMERASE"/>
    <property type="match status" value="1"/>
</dbReference>
<dbReference type="EMBL" id="CP015136">
    <property type="protein sequence ID" value="AMY12776.1"/>
    <property type="molecule type" value="Genomic_DNA"/>
</dbReference>
<dbReference type="RefSeq" id="WP_157899864.1">
    <property type="nucleotide sequence ID" value="NZ_CP015136.1"/>
</dbReference>
<organism evidence="2 3">
    <name type="scientific">Luteitalea pratensis</name>
    <dbReference type="NCBI Taxonomy" id="1855912"/>
    <lineage>
        <taxon>Bacteria</taxon>
        <taxon>Pseudomonadati</taxon>
        <taxon>Acidobacteriota</taxon>
        <taxon>Vicinamibacteria</taxon>
        <taxon>Vicinamibacterales</taxon>
        <taxon>Vicinamibacteraceae</taxon>
        <taxon>Luteitalea</taxon>
    </lineage>
</organism>
<dbReference type="InterPro" id="IPR013022">
    <property type="entry name" value="Xyl_isomerase-like_TIM-brl"/>
</dbReference>
<evidence type="ECO:0000313" key="2">
    <source>
        <dbReference type="EMBL" id="AMY12776.1"/>
    </source>
</evidence>
<dbReference type="InterPro" id="IPR036237">
    <property type="entry name" value="Xyl_isomerase-like_sf"/>
</dbReference>
<gene>
    <name evidence="2" type="primary">asbF</name>
    <name evidence="2" type="ORF">LuPra_06058</name>
</gene>
<dbReference type="SUPFAM" id="SSF51658">
    <property type="entry name" value="Xylose isomerase-like"/>
    <property type="match status" value="1"/>
</dbReference>
<evidence type="ECO:0000259" key="1">
    <source>
        <dbReference type="Pfam" id="PF01261"/>
    </source>
</evidence>
<protein>
    <submittedName>
        <fullName evidence="2">3-dehydroshikimate dehydratase</fullName>
        <ecNumber evidence="2">4.2.1.118</ecNumber>
    </submittedName>
</protein>
<keyword evidence="2" id="KW-0456">Lyase</keyword>
<dbReference type="OrthoDB" id="3185623at2"/>
<dbReference type="Proteomes" id="UP000076079">
    <property type="component" value="Chromosome"/>
</dbReference>
<dbReference type="AlphaFoldDB" id="A0A143PX05"/>
<accession>A0A143PX05</accession>
<dbReference type="PATRIC" id="fig|1813736.3.peg.6364"/>